<feature type="compositionally biased region" description="Basic residues" evidence="1">
    <location>
        <begin position="1"/>
        <end position="10"/>
    </location>
</feature>
<dbReference type="OrthoDB" id="1673783at2759"/>
<accession>A0A5J5BFP2</accession>
<dbReference type="Proteomes" id="UP000325577">
    <property type="component" value="Linkage Group LG14"/>
</dbReference>
<evidence type="ECO:0000256" key="1">
    <source>
        <dbReference type="SAM" id="MobiDB-lite"/>
    </source>
</evidence>
<keyword evidence="3" id="KW-1185">Reference proteome</keyword>
<protein>
    <submittedName>
        <fullName evidence="2">Uncharacterized protein</fullName>
    </submittedName>
</protein>
<gene>
    <name evidence="2" type="ORF">F0562_026663</name>
</gene>
<dbReference type="EMBL" id="CM018037">
    <property type="protein sequence ID" value="KAA8539971.1"/>
    <property type="molecule type" value="Genomic_DNA"/>
</dbReference>
<evidence type="ECO:0000313" key="3">
    <source>
        <dbReference type="Proteomes" id="UP000325577"/>
    </source>
</evidence>
<reference evidence="2 3" key="1">
    <citation type="submission" date="2019-09" db="EMBL/GenBank/DDBJ databases">
        <title>A chromosome-level genome assembly of the Chinese tupelo Nyssa sinensis.</title>
        <authorList>
            <person name="Yang X."/>
            <person name="Kang M."/>
            <person name="Yang Y."/>
            <person name="Xiong H."/>
            <person name="Wang M."/>
            <person name="Zhang Z."/>
            <person name="Wang Z."/>
            <person name="Wu H."/>
            <person name="Ma T."/>
            <person name="Liu J."/>
            <person name="Xi Z."/>
        </authorList>
    </citation>
    <scope>NUCLEOTIDE SEQUENCE [LARGE SCALE GENOMIC DNA]</scope>
    <source>
        <strain evidence="2">J267</strain>
        <tissue evidence="2">Leaf</tissue>
    </source>
</reference>
<organism evidence="2 3">
    <name type="scientific">Nyssa sinensis</name>
    <dbReference type="NCBI Taxonomy" id="561372"/>
    <lineage>
        <taxon>Eukaryota</taxon>
        <taxon>Viridiplantae</taxon>
        <taxon>Streptophyta</taxon>
        <taxon>Embryophyta</taxon>
        <taxon>Tracheophyta</taxon>
        <taxon>Spermatophyta</taxon>
        <taxon>Magnoliopsida</taxon>
        <taxon>eudicotyledons</taxon>
        <taxon>Gunneridae</taxon>
        <taxon>Pentapetalae</taxon>
        <taxon>asterids</taxon>
        <taxon>Cornales</taxon>
        <taxon>Nyssaceae</taxon>
        <taxon>Nyssa</taxon>
    </lineage>
</organism>
<sequence>MMLRVTKKKNVPKEGGAAVDGESEGDDGDRGARCGAQREGGVDQSIQQNCKAYRGRGLGNDREAAWMWGELKLIEAAWGELKLICNMIEWDPWRVPDGYECEVIENGAPVPKYIPLHRPGPLPEEFNKTFEAVTSGTLEAATSHINKDEPAITAGK</sequence>
<name>A0A5J5BFP2_9ASTE</name>
<evidence type="ECO:0000313" key="2">
    <source>
        <dbReference type="EMBL" id="KAA8539971.1"/>
    </source>
</evidence>
<proteinExistence type="predicted"/>
<feature type="region of interest" description="Disordered" evidence="1">
    <location>
        <begin position="1"/>
        <end position="41"/>
    </location>
</feature>
<dbReference type="AlphaFoldDB" id="A0A5J5BFP2"/>